<dbReference type="Proteomes" id="UP000789759">
    <property type="component" value="Unassembled WGS sequence"/>
</dbReference>
<dbReference type="PROSITE" id="PS50800">
    <property type="entry name" value="SAP"/>
    <property type="match status" value="1"/>
</dbReference>
<organism evidence="2 3">
    <name type="scientific">Cetraspora pellucida</name>
    <dbReference type="NCBI Taxonomy" id="1433469"/>
    <lineage>
        <taxon>Eukaryota</taxon>
        <taxon>Fungi</taxon>
        <taxon>Fungi incertae sedis</taxon>
        <taxon>Mucoromycota</taxon>
        <taxon>Glomeromycotina</taxon>
        <taxon>Glomeromycetes</taxon>
        <taxon>Diversisporales</taxon>
        <taxon>Gigasporaceae</taxon>
        <taxon>Cetraspora</taxon>
    </lineage>
</organism>
<dbReference type="EMBL" id="CAJVQA010005767">
    <property type="protein sequence ID" value="CAG8627671.1"/>
    <property type="molecule type" value="Genomic_DNA"/>
</dbReference>
<comment type="caution">
    <text evidence="2">The sequence shown here is derived from an EMBL/GenBank/DDBJ whole genome shotgun (WGS) entry which is preliminary data.</text>
</comment>
<evidence type="ECO:0000313" key="2">
    <source>
        <dbReference type="EMBL" id="CAG8627671.1"/>
    </source>
</evidence>
<protein>
    <submittedName>
        <fullName evidence="2">24818_t:CDS:1</fullName>
    </submittedName>
</protein>
<dbReference type="Gene3D" id="1.10.720.30">
    <property type="entry name" value="SAP domain"/>
    <property type="match status" value="1"/>
</dbReference>
<gene>
    <name evidence="2" type="ORF">CPELLU_LOCUS8235</name>
</gene>
<dbReference type="AlphaFoldDB" id="A0A9N9GT03"/>
<evidence type="ECO:0000259" key="1">
    <source>
        <dbReference type="PROSITE" id="PS50800"/>
    </source>
</evidence>
<dbReference type="SUPFAM" id="SSF68906">
    <property type="entry name" value="SAP domain"/>
    <property type="match status" value="1"/>
</dbReference>
<dbReference type="InterPro" id="IPR036361">
    <property type="entry name" value="SAP_dom_sf"/>
</dbReference>
<proteinExistence type="predicted"/>
<evidence type="ECO:0000313" key="3">
    <source>
        <dbReference type="Proteomes" id="UP000789759"/>
    </source>
</evidence>
<accession>A0A9N9GT03</accession>
<dbReference type="OrthoDB" id="2445951at2759"/>
<name>A0A9N9GT03_9GLOM</name>
<dbReference type="InterPro" id="IPR003034">
    <property type="entry name" value="SAP_dom"/>
</dbReference>
<feature type="domain" description="SAP" evidence="1">
    <location>
        <begin position="37"/>
        <end position="71"/>
    </location>
</feature>
<keyword evidence="3" id="KW-1185">Reference proteome</keyword>
<sequence length="226" mass="25693">MENDSGVQEVSSSLTMTGNILEDEVEKNQKMNLRNSLDRLTIDTLKVVCRGKGLFEKGNKKELVERLVDRAKGKDRVVDSIKNKNVEEERMGFDIEEGVHNNIARNRFLNNVNEDGTGFEGVRRVIWILINNSAILSNDWNIILKAREIVATRAFVLRIVNYEEWNIATKIEDKFLDDFIKVLFHNKLTNAKQSVKNKQQRVKNKSASSGSAFNSIPIGVTVFAPN</sequence>
<reference evidence="2" key="1">
    <citation type="submission" date="2021-06" db="EMBL/GenBank/DDBJ databases">
        <authorList>
            <person name="Kallberg Y."/>
            <person name="Tangrot J."/>
            <person name="Rosling A."/>
        </authorList>
    </citation>
    <scope>NUCLEOTIDE SEQUENCE</scope>
    <source>
        <strain evidence="2">FL966</strain>
    </source>
</reference>